<keyword evidence="9" id="KW-1185">Reference proteome</keyword>
<feature type="domain" description="Heavy metal binding" evidence="4">
    <location>
        <begin position="48"/>
        <end position="74"/>
    </location>
</feature>
<evidence type="ECO:0000313" key="9">
    <source>
        <dbReference type="Proteomes" id="UP000316614"/>
    </source>
</evidence>
<dbReference type="Pfam" id="PF19335">
    <property type="entry name" value="HMBD"/>
    <property type="match status" value="1"/>
</dbReference>
<protein>
    <submittedName>
        <fullName evidence="8">Efflux RND transporter periplasmic adaptor subunit</fullName>
    </submittedName>
</protein>
<dbReference type="GO" id="GO:0060003">
    <property type="term" value="P:copper ion export"/>
    <property type="evidence" value="ECO:0007669"/>
    <property type="project" value="TreeGrafter"/>
</dbReference>
<dbReference type="AlphaFoldDB" id="A0A514CIP1"/>
<evidence type="ECO:0000256" key="1">
    <source>
        <dbReference type="ARBA" id="ARBA00009477"/>
    </source>
</evidence>
<dbReference type="OrthoDB" id="9806939at2"/>
<evidence type="ECO:0000259" key="6">
    <source>
        <dbReference type="Pfam" id="PF25919"/>
    </source>
</evidence>
<dbReference type="GO" id="GO:0046914">
    <property type="term" value="F:transition metal ion binding"/>
    <property type="evidence" value="ECO:0007669"/>
    <property type="project" value="TreeGrafter"/>
</dbReference>
<feature type="domain" description="DUF3347" evidence="3">
    <location>
        <begin position="434"/>
        <end position="520"/>
    </location>
</feature>
<feature type="domain" description="CusB-like three alpha-helical bundle" evidence="5">
    <location>
        <begin position="166"/>
        <end position="214"/>
    </location>
</feature>
<dbReference type="InterPro" id="IPR058791">
    <property type="entry name" value="3HB_CusB"/>
</dbReference>
<dbReference type="SUPFAM" id="SSF111369">
    <property type="entry name" value="HlyD-like secretion proteins"/>
    <property type="match status" value="1"/>
</dbReference>
<dbReference type="InterPro" id="IPR058792">
    <property type="entry name" value="Beta-barrel_RND_2"/>
</dbReference>
<accession>A0A514CIP1</accession>
<gene>
    <name evidence="8" type="ORF">FKX85_11610</name>
</gene>
<evidence type="ECO:0000259" key="7">
    <source>
        <dbReference type="Pfam" id="PF25954"/>
    </source>
</evidence>
<evidence type="ECO:0000259" key="4">
    <source>
        <dbReference type="Pfam" id="PF19335"/>
    </source>
</evidence>
<evidence type="ECO:0000259" key="5">
    <source>
        <dbReference type="Pfam" id="PF25869"/>
    </source>
</evidence>
<dbReference type="InterPro" id="IPR058790">
    <property type="entry name" value="BSH_CusB"/>
</dbReference>
<dbReference type="Pfam" id="PF25954">
    <property type="entry name" value="Beta-barrel_RND_2"/>
    <property type="match status" value="1"/>
</dbReference>
<dbReference type="Gene3D" id="2.40.50.100">
    <property type="match status" value="1"/>
</dbReference>
<feature type="domain" description="CusB-like beta-barrel" evidence="7">
    <location>
        <begin position="252"/>
        <end position="326"/>
    </location>
</feature>
<dbReference type="KEGG" id="echi:FKX85_11610"/>
<dbReference type="InterPro" id="IPR051909">
    <property type="entry name" value="MFP_Cation_Efflux"/>
</dbReference>
<proteinExistence type="inferred from homology"/>
<dbReference type="FunFam" id="2.40.30.170:FF:000010">
    <property type="entry name" value="Efflux RND transporter periplasmic adaptor subunit"/>
    <property type="match status" value="1"/>
</dbReference>
<dbReference type="Gene3D" id="2.40.420.20">
    <property type="match status" value="1"/>
</dbReference>
<dbReference type="GO" id="GO:0030288">
    <property type="term" value="C:outer membrane-bounded periplasmic space"/>
    <property type="evidence" value="ECO:0007669"/>
    <property type="project" value="TreeGrafter"/>
</dbReference>
<dbReference type="InterPro" id="IPR006143">
    <property type="entry name" value="RND_pump_MFP"/>
</dbReference>
<dbReference type="InterPro" id="IPR045800">
    <property type="entry name" value="HMBD"/>
</dbReference>
<dbReference type="Pfam" id="PF25919">
    <property type="entry name" value="BSH_CusB"/>
    <property type="match status" value="1"/>
</dbReference>
<dbReference type="Pfam" id="PF25869">
    <property type="entry name" value="3HB_CusB"/>
    <property type="match status" value="1"/>
</dbReference>
<comment type="similarity">
    <text evidence="1">Belongs to the membrane fusion protein (MFP) (TC 8.A.1) family.</text>
</comment>
<dbReference type="InterPro" id="IPR021782">
    <property type="entry name" value="DUF3347"/>
</dbReference>
<dbReference type="Gene3D" id="2.40.30.170">
    <property type="match status" value="1"/>
</dbReference>
<evidence type="ECO:0000256" key="2">
    <source>
        <dbReference type="ARBA" id="ARBA00022448"/>
    </source>
</evidence>
<evidence type="ECO:0000259" key="3">
    <source>
        <dbReference type="Pfam" id="PF11827"/>
    </source>
</evidence>
<dbReference type="GO" id="GO:0015679">
    <property type="term" value="P:plasma membrane copper ion transport"/>
    <property type="evidence" value="ECO:0007669"/>
    <property type="project" value="TreeGrafter"/>
</dbReference>
<keyword evidence="2" id="KW-0813">Transport</keyword>
<sequence>MKFMRIRKQLIFIVLGAFVAGGIIGWALSSNEPEAGESIEHDHSGESVYTCSMHPQIKQEEPGSCPICGMDLVPLSNLSDNNNTNPYVMTMTPEAVALANIATSAVKAGGTAGNGLSLSGAIEADERNVKAVSANFDGRVDDLFVAFTGQEVKQGQRLARIYSPALIAAHRELVEAKKSKEISPRLYEAAKQKLKQWQLTDAQITKMEKEENYQPHFDIYATTSGVVTERKVASGDYVSRGQVLFEITNLNKVWVMLDAYEHNVSQIDTGDEIRFTVNALPSEEFTAKVTFIDPVISQDSRSAKVRAEVRNAAGKLKPGMFVTATVEVDQGEATGVLVPKSSILWTGKRSVVYRQVGSDEKPAFEMVQVELGPAVGDRQQIMTGLSLGDRIVTNGVFAVDGAAQLSGKYSMMAHPEKQHFQVSDRFGSVLEEIIVAYLNVKNQLVNDESGQPAAGDLHRFLTLGMEDGLKEDASEQWEESRKALEKTALAMNQTADLEKQRALMVILSNEMITLLDAFGTQGIGLYKDYCPMAKNDQGAYWLSEFKEIKNPYFGSDMLSCGEIKGEYQQQNTHQQNGRNSGHQH</sequence>
<dbReference type="GO" id="GO:0016020">
    <property type="term" value="C:membrane"/>
    <property type="evidence" value="ECO:0007669"/>
    <property type="project" value="InterPro"/>
</dbReference>
<dbReference type="GO" id="GO:0022857">
    <property type="term" value="F:transmembrane transporter activity"/>
    <property type="evidence" value="ECO:0007669"/>
    <property type="project" value="InterPro"/>
</dbReference>
<name>A0A514CIP1_9BACT</name>
<dbReference type="NCBIfam" id="TIGR01730">
    <property type="entry name" value="RND_mfp"/>
    <property type="match status" value="1"/>
</dbReference>
<dbReference type="PANTHER" id="PTHR30097:SF4">
    <property type="entry name" value="SLR6042 PROTEIN"/>
    <property type="match status" value="1"/>
</dbReference>
<reference evidence="8 9" key="1">
    <citation type="submission" date="2019-06" db="EMBL/GenBank/DDBJ databases">
        <title>Echinicola alkalisoli sp. nov. isolated from saline soil.</title>
        <authorList>
            <person name="Sun J.-Q."/>
            <person name="Xu L."/>
        </authorList>
    </citation>
    <scope>NUCLEOTIDE SEQUENCE [LARGE SCALE GENOMIC DNA]</scope>
    <source>
        <strain evidence="8 9">LN3S3</strain>
    </source>
</reference>
<organism evidence="8 9">
    <name type="scientific">Echinicola soli</name>
    <dbReference type="NCBI Taxonomy" id="2591634"/>
    <lineage>
        <taxon>Bacteria</taxon>
        <taxon>Pseudomonadati</taxon>
        <taxon>Bacteroidota</taxon>
        <taxon>Cytophagia</taxon>
        <taxon>Cytophagales</taxon>
        <taxon>Cyclobacteriaceae</taxon>
        <taxon>Echinicola</taxon>
    </lineage>
</organism>
<dbReference type="EMBL" id="CP041253">
    <property type="protein sequence ID" value="QDH79646.1"/>
    <property type="molecule type" value="Genomic_DNA"/>
</dbReference>
<dbReference type="Proteomes" id="UP000316614">
    <property type="component" value="Chromosome"/>
</dbReference>
<evidence type="ECO:0000313" key="8">
    <source>
        <dbReference type="EMBL" id="QDH79646.1"/>
    </source>
</evidence>
<dbReference type="Pfam" id="PF11827">
    <property type="entry name" value="DUF3347"/>
    <property type="match status" value="1"/>
</dbReference>
<feature type="domain" description="CusB-like barrel-sandwich hybrid" evidence="6">
    <location>
        <begin position="130"/>
        <end position="247"/>
    </location>
</feature>
<dbReference type="PANTHER" id="PTHR30097">
    <property type="entry name" value="CATION EFFLUX SYSTEM PROTEIN CUSB"/>
    <property type="match status" value="1"/>
</dbReference>